<accession>A0A0E9S2P7</accession>
<protein>
    <submittedName>
        <fullName evidence="1">Uncharacterized protein</fullName>
    </submittedName>
</protein>
<evidence type="ECO:0000313" key="1">
    <source>
        <dbReference type="EMBL" id="JAH34778.1"/>
    </source>
</evidence>
<name>A0A0E9S2P7_ANGAN</name>
<proteinExistence type="predicted"/>
<dbReference type="AlphaFoldDB" id="A0A0E9S2P7"/>
<sequence length="54" mass="6221">MSYVRGLKQGKYFLKIIKMNVKVPSVSTKNNKKARSKMKSCVKKFISSQVLYCC</sequence>
<reference evidence="1" key="1">
    <citation type="submission" date="2014-11" db="EMBL/GenBank/DDBJ databases">
        <authorList>
            <person name="Amaro Gonzalez C."/>
        </authorList>
    </citation>
    <scope>NUCLEOTIDE SEQUENCE</scope>
</reference>
<organism evidence="1">
    <name type="scientific">Anguilla anguilla</name>
    <name type="common">European freshwater eel</name>
    <name type="synonym">Muraena anguilla</name>
    <dbReference type="NCBI Taxonomy" id="7936"/>
    <lineage>
        <taxon>Eukaryota</taxon>
        <taxon>Metazoa</taxon>
        <taxon>Chordata</taxon>
        <taxon>Craniata</taxon>
        <taxon>Vertebrata</taxon>
        <taxon>Euteleostomi</taxon>
        <taxon>Actinopterygii</taxon>
        <taxon>Neopterygii</taxon>
        <taxon>Teleostei</taxon>
        <taxon>Anguilliformes</taxon>
        <taxon>Anguillidae</taxon>
        <taxon>Anguilla</taxon>
    </lineage>
</organism>
<dbReference type="EMBL" id="GBXM01073799">
    <property type="protein sequence ID" value="JAH34778.1"/>
    <property type="molecule type" value="Transcribed_RNA"/>
</dbReference>
<reference evidence="1" key="2">
    <citation type="journal article" date="2015" name="Fish Shellfish Immunol.">
        <title>Early steps in the European eel (Anguilla anguilla)-Vibrio vulnificus interaction in the gills: Role of the RtxA13 toxin.</title>
        <authorList>
            <person name="Callol A."/>
            <person name="Pajuelo D."/>
            <person name="Ebbesson L."/>
            <person name="Teles M."/>
            <person name="MacKenzie S."/>
            <person name="Amaro C."/>
        </authorList>
    </citation>
    <scope>NUCLEOTIDE SEQUENCE</scope>
</reference>